<dbReference type="SUPFAM" id="SSF51306">
    <property type="entry name" value="LexA/Signal peptidase"/>
    <property type="match status" value="1"/>
</dbReference>
<dbReference type="PROSITE" id="PS50164">
    <property type="entry name" value="GIY_YIG"/>
    <property type="match status" value="1"/>
</dbReference>
<dbReference type="RefSeq" id="WP_183495435.1">
    <property type="nucleotide sequence ID" value="NZ_JACIFF010000004.1"/>
</dbReference>
<organism evidence="2 3">
    <name type="scientific">Neolewinella aquimaris</name>
    <dbReference type="NCBI Taxonomy" id="1835722"/>
    <lineage>
        <taxon>Bacteria</taxon>
        <taxon>Pseudomonadati</taxon>
        <taxon>Bacteroidota</taxon>
        <taxon>Saprospiria</taxon>
        <taxon>Saprospirales</taxon>
        <taxon>Lewinellaceae</taxon>
        <taxon>Neolewinella</taxon>
    </lineage>
</organism>
<sequence>MSLPFEFQVEVGDFNSSYLKELAVKRYARDQWPLVYILSDGREKQAYVGETTDVLSRMDVHQKHARKQSLTTVHLIWSDYFNKSAALDIESSLIQYMSADGVFKLMNGNLGIANHTYYQKAEYWQTFTFIWDKLLAEGLAKHSLKVIDNSDVFKYSPYKALSKEQSLGLLNILKVLANDTGDNIIVRGGAGTGKSILAIFIFKLLKAPISNLDYQEFGEFEQEVVKLVTTIKSRYKNLHMGLVVPMTSFRKTLKKIFKGIGGLTASMVIGPSETAKRPYDILIVDEAHRLRKRKGLTSFGAYDAVNKRLGLGKYKHTELDWVLKQSQKAVFFYDVGQSIRPSDVDTEDFDRLKSQKTTVVQTLKSQMRCRGGNGYINFVDNLLRNGSKRNLTAFENSNYDLKLFTSLKAMIEATSENESNYGLSRLVAGFSWRWVSKDQTKDYYAPYDIYEDGVSLKWNSTNEDWINSPGAIDEAGCIHTTQGYDLNYVSVIFGYEIGYNSNTEEIVFWKDRYKDPKGKSGVEDEELLKNYVLNIYRTIMQRGILGAYVYVCDPALREYMSRYIPLAISETPIEKPIIPLPAHRVVPFENSVPLYSMKAAAGGFGPVEAVEEEDWITVPSRYTLDTDCFACRVVGESMNQVIPNGSICLFRRYKGGSRSGKIFLVELNAFTDAEAGSAYTVKEYRSKKVHNDENWGHRSISLHPRSHGSSFQPLELTEESASEMRVIGEFTAVLGK</sequence>
<dbReference type="InterPro" id="IPR000305">
    <property type="entry name" value="GIY-YIG_endonuc"/>
</dbReference>
<reference evidence="2 3" key="1">
    <citation type="submission" date="2020-08" db="EMBL/GenBank/DDBJ databases">
        <title>Genomic Encyclopedia of Type Strains, Phase IV (KMG-IV): sequencing the most valuable type-strain genomes for metagenomic binning, comparative biology and taxonomic classification.</title>
        <authorList>
            <person name="Goeker M."/>
        </authorList>
    </citation>
    <scope>NUCLEOTIDE SEQUENCE [LARGE SCALE GENOMIC DNA]</scope>
    <source>
        <strain evidence="2 3">DSM 105137</strain>
    </source>
</reference>
<evidence type="ECO:0000313" key="2">
    <source>
        <dbReference type="EMBL" id="MBB4079176.1"/>
    </source>
</evidence>
<comment type="caution">
    <text evidence="2">The sequence shown here is derived from an EMBL/GenBank/DDBJ whole genome shotgun (WGS) entry which is preliminary data.</text>
</comment>
<feature type="domain" description="GIY-YIG" evidence="1">
    <location>
        <begin position="31"/>
        <end position="105"/>
    </location>
</feature>
<dbReference type="EMBL" id="JACIFF010000004">
    <property type="protein sequence ID" value="MBB4079176.1"/>
    <property type="molecule type" value="Genomic_DNA"/>
</dbReference>
<evidence type="ECO:0000259" key="1">
    <source>
        <dbReference type="PROSITE" id="PS50164"/>
    </source>
</evidence>
<gene>
    <name evidence="2" type="ORF">GGR28_001796</name>
</gene>
<dbReference type="Pfam" id="PF01541">
    <property type="entry name" value="GIY-YIG"/>
    <property type="match status" value="1"/>
</dbReference>
<dbReference type="InterPro" id="IPR036286">
    <property type="entry name" value="LexA/Signal_pep-like_sf"/>
</dbReference>
<name>A0A840EE10_9BACT</name>
<proteinExistence type="predicted"/>
<dbReference type="Proteomes" id="UP000576209">
    <property type="component" value="Unassembled WGS sequence"/>
</dbReference>
<dbReference type="Gene3D" id="3.40.50.300">
    <property type="entry name" value="P-loop containing nucleotide triphosphate hydrolases"/>
    <property type="match status" value="1"/>
</dbReference>
<dbReference type="InterPro" id="IPR015927">
    <property type="entry name" value="Peptidase_S24_S26A/B/C"/>
</dbReference>
<accession>A0A840EE10</accession>
<protein>
    <recommendedName>
        <fullName evidence="1">GIY-YIG domain-containing protein</fullName>
    </recommendedName>
</protein>
<dbReference type="Pfam" id="PF09848">
    <property type="entry name" value="SLFN-g3_helicase"/>
    <property type="match status" value="1"/>
</dbReference>
<dbReference type="InterPro" id="IPR039418">
    <property type="entry name" value="LexA-like"/>
</dbReference>
<dbReference type="InterPro" id="IPR018647">
    <property type="entry name" value="SLFN_3-like_DNA/RNA_helicase"/>
</dbReference>
<dbReference type="InterPro" id="IPR027417">
    <property type="entry name" value="P-loop_NTPase"/>
</dbReference>
<dbReference type="Gene3D" id="2.10.109.10">
    <property type="entry name" value="Umud Fragment, subunit A"/>
    <property type="match status" value="1"/>
</dbReference>
<dbReference type="CDD" id="cd10439">
    <property type="entry name" value="GIY-YIG_COG3410"/>
    <property type="match status" value="1"/>
</dbReference>
<dbReference type="SUPFAM" id="SSF52540">
    <property type="entry name" value="P-loop containing nucleoside triphosphate hydrolases"/>
    <property type="match status" value="1"/>
</dbReference>
<dbReference type="Pfam" id="PF00717">
    <property type="entry name" value="Peptidase_S24"/>
    <property type="match status" value="1"/>
</dbReference>
<keyword evidence="3" id="KW-1185">Reference proteome</keyword>
<dbReference type="AlphaFoldDB" id="A0A840EE10"/>
<evidence type="ECO:0000313" key="3">
    <source>
        <dbReference type="Proteomes" id="UP000576209"/>
    </source>
</evidence>
<dbReference type="CDD" id="cd06529">
    <property type="entry name" value="S24_LexA-like"/>
    <property type="match status" value="1"/>
</dbReference>